<evidence type="ECO:0000313" key="5">
    <source>
        <dbReference type="EMBL" id="AYG58761.1"/>
    </source>
</evidence>
<dbReference type="EC" id="2.7.7.65" evidence="1"/>
<dbReference type="CDD" id="cd01949">
    <property type="entry name" value="GGDEF"/>
    <property type="match status" value="1"/>
</dbReference>
<dbReference type="PANTHER" id="PTHR45138">
    <property type="entry name" value="REGULATORY COMPONENTS OF SENSORY TRANSDUCTION SYSTEM"/>
    <property type="match status" value="1"/>
</dbReference>
<dbReference type="SMART" id="SM00267">
    <property type="entry name" value="GGDEF"/>
    <property type="match status" value="1"/>
</dbReference>
<evidence type="ECO:0000259" key="4">
    <source>
        <dbReference type="PROSITE" id="PS50887"/>
    </source>
</evidence>
<sequence>MLNITTGLTIWCSEAITLATVLFFAWRHDRETTAYLTWAMGFTVSAVGFALVAARGFIPDILSIEIGNGVALFGESAWIAGFCSLDKRRPDWSALLPPAIWFAGVELPWIHESLVNRVVLYGLAGAVGATLLASAVRPAEGRREAVRGQLAFVFMALACVNFASAMSMTLLRPSLEDAIVYRGYTALGAALVVTMAIALSGRLLMERSERRWRALSITDTLTGVLNRRGLQDYFELVAGKATKESQKIATLLFDLDHFKAINDRYGHQTGDIVLAEFARIGRQFVPRSGAFGRMGGEEFTAFILVNDQAEAEAIAETIRADFCRVPLLAGRSLVPATVSIGLAIMPRDTANWDRLVSAADRALYAAKRAGRNCTIVFSEAEAAMATDMPPDPNDGELVPTLDDQIHALRRLGTLSRM</sequence>
<organism evidence="5 6">
    <name type="scientific">Rhizobium jaguaris</name>
    <dbReference type="NCBI Taxonomy" id="1312183"/>
    <lineage>
        <taxon>Bacteria</taxon>
        <taxon>Pseudomonadati</taxon>
        <taxon>Pseudomonadota</taxon>
        <taxon>Alphaproteobacteria</taxon>
        <taxon>Hyphomicrobiales</taxon>
        <taxon>Rhizobiaceae</taxon>
        <taxon>Rhizobium/Agrobacterium group</taxon>
        <taxon>Rhizobium</taxon>
    </lineage>
</organism>
<dbReference type="RefSeq" id="WP_120703824.1">
    <property type="nucleotide sequence ID" value="NZ_CP032694.1"/>
</dbReference>
<dbReference type="AlphaFoldDB" id="A0A387FSQ5"/>
<keyword evidence="3" id="KW-0472">Membrane</keyword>
<keyword evidence="3" id="KW-0812">Transmembrane</keyword>
<feature type="transmembrane region" description="Helical" evidence="3">
    <location>
        <begin position="6"/>
        <end position="26"/>
    </location>
</feature>
<dbReference type="Gene3D" id="3.30.70.270">
    <property type="match status" value="1"/>
</dbReference>
<dbReference type="InterPro" id="IPR029787">
    <property type="entry name" value="Nucleotide_cyclase"/>
</dbReference>
<dbReference type="InterPro" id="IPR050469">
    <property type="entry name" value="Diguanylate_Cyclase"/>
</dbReference>
<dbReference type="InterPro" id="IPR043128">
    <property type="entry name" value="Rev_trsase/Diguanyl_cyclase"/>
</dbReference>
<dbReference type="KEGG" id="rjg:CCGE525_08015"/>
<comment type="catalytic activity">
    <reaction evidence="2">
        <text>2 GTP = 3',3'-c-di-GMP + 2 diphosphate</text>
        <dbReference type="Rhea" id="RHEA:24898"/>
        <dbReference type="ChEBI" id="CHEBI:33019"/>
        <dbReference type="ChEBI" id="CHEBI:37565"/>
        <dbReference type="ChEBI" id="CHEBI:58805"/>
        <dbReference type="EC" id="2.7.7.65"/>
    </reaction>
</comment>
<dbReference type="InterPro" id="IPR000160">
    <property type="entry name" value="GGDEF_dom"/>
</dbReference>
<dbReference type="GO" id="GO:0052621">
    <property type="term" value="F:diguanylate cyclase activity"/>
    <property type="evidence" value="ECO:0007669"/>
    <property type="project" value="UniProtKB-EC"/>
</dbReference>
<protein>
    <recommendedName>
        <fullName evidence="1">diguanylate cyclase</fullName>
        <ecNumber evidence="1">2.7.7.65</ecNumber>
    </recommendedName>
</protein>
<feature type="transmembrane region" description="Helical" evidence="3">
    <location>
        <begin position="33"/>
        <end position="54"/>
    </location>
</feature>
<evidence type="ECO:0000256" key="2">
    <source>
        <dbReference type="ARBA" id="ARBA00034247"/>
    </source>
</evidence>
<keyword evidence="6" id="KW-1185">Reference proteome</keyword>
<evidence type="ECO:0000256" key="3">
    <source>
        <dbReference type="SAM" id="Phobius"/>
    </source>
</evidence>
<evidence type="ECO:0000256" key="1">
    <source>
        <dbReference type="ARBA" id="ARBA00012528"/>
    </source>
</evidence>
<gene>
    <name evidence="5" type="ORF">CCGE525_08015</name>
</gene>
<dbReference type="NCBIfam" id="TIGR00254">
    <property type="entry name" value="GGDEF"/>
    <property type="match status" value="1"/>
</dbReference>
<dbReference type="PROSITE" id="PS50887">
    <property type="entry name" value="GGDEF"/>
    <property type="match status" value="1"/>
</dbReference>
<feature type="transmembrane region" description="Helical" evidence="3">
    <location>
        <begin position="148"/>
        <end position="171"/>
    </location>
</feature>
<reference evidence="5 6" key="1">
    <citation type="submission" date="2018-10" db="EMBL/GenBank/DDBJ databases">
        <title>Rhizobium etli, R. leguminosarum and a new Rhizobium genospecies from Phaseolus dumosus.</title>
        <authorList>
            <person name="Ramirez-Puebla S.T."/>
            <person name="Rogel-Hernandez M.A."/>
            <person name="Guerrero G."/>
            <person name="Ormeno-Orrillo E."/>
            <person name="Martinez-Romero J.C."/>
            <person name="Negrete-Yankelevich S."/>
            <person name="Martinez-Romero E."/>
        </authorList>
    </citation>
    <scope>NUCLEOTIDE SEQUENCE [LARGE SCALE GENOMIC DNA]</scope>
    <source>
        <strain evidence="5 6">CCGE525</strain>
    </source>
</reference>
<feature type="domain" description="GGDEF" evidence="4">
    <location>
        <begin position="246"/>
        <end position="379"/>
    </location>
</feature>
<accession>A0A387FSQ5</accession>
<keyword evidence="3" id="KW-1133">Transmembrane helix</keyword>
<dbReference type="Pfam" id="PF00990">
    <property type="entry name" value="GGDEF"/>
    <property type="match status" value="1"/>
</dbReference>
<name>A0A387FSQ5_9HYPH</name>
<dbReference type="FunFam" id="3.30.70.270:FF:000001">
    <property type="entry name" value="Diguanylate cyclase domain protein"/>
    <property type="match status" value="1"/>
</dbReference>
<proteinExistence type="predicted"/>
<dbReference type="EMBL" id="CP032694">
    <property type="protein sequence ID" value="AYG58761.1"/>
    <property type="molecule type" value="Genomic_DNA"/>
</dbReference>
<dbReference type="PANTHER" id="PTHR45138:SF9">
    <property type="entry name" value="DIGUANYLATE CYCLASE DGCM-RELATED"/>
    <property type="match status" value="1"/>
</dbReference>
<evidence type="ECO:0000313" key="6">
    <source>
        <dbReference type="Proteomes" id="UP000282195"/>
    </source>
</evidence>
<dbReference type="SUPFAM" id="SSF55073">
    <property type="entry name" value="Nucleotide cyclase"/>
    <property type="match status" value="1"/>
</dbReference>
<dbReference type="Proteomes" id="UP000282195">
    <property type="component" value="Chromosome"/>
</dbReference>
<feature type="transmembrane region" description="Helical" evidence="3">
    <location>
        <begin position="117"/>
        <end position="136"/>
    </location>
</feature>
<dbReference type="OrthoDB" id="9812260at2"/>
<feature type="transmembrane region" description="Helical" evidence="3">
    <location>
        <begin position="183"/>
        <end position="205"/>
    </location>
</feature>